<accession>G8JXB4</accession>
<sequence length="254" mass="28858">MLQTRSRRNADNQFKMMSNIEESEDEKKLETTEPAPLILSEVESDDDSLSINSDHDSFPDWQKLVYERLGARDQTTMKAIIINFEKTGIVDLSNIDSNFLESFRTAFLSAQVYLQQKGCIDKSNVKEHFGITNIVRILSGRTLYEEPICSIELLDQLKQPSTPHHSYNLSQAIQKPPYESQIPLAERITLSGLEDCGSGGDSTEHDSNNTREGLPFLVDDFEVPYSELQSPVKRRNNTDNEKEDSSNIKRPRVA</sequence>
<feature type="region of interest" description="Disordered" evidence="1">
    <location>
        <begin position="1"/>
        <end position="37"/>
    </location>
</feature>
<reference evidence="3" key="1">
    <citation type="journal article" date="2012" name="G3 (Bethesda)">
        <title>Pichia sorbitophila, an interspecies yeast hybrid reveals early steps of genome resolution following polyploidization.</title>
        <authorList>
            <person name="Leh Louis V."/>
            <person name="Despons L."/>
            <person name="Friedrich A."/>
            <person name="Martin T."/>
            <person name="Durrens P."/>
            <person name="Casaregola S."/>
            <person name="Neuveglise C."/>
            <person name="Fairhead C."/>
            <person name="Marck C."/>
            <person name="Cruz J.A."/>
            <person name="Straub M.L."/>
            <person name="Kugler V."/>
            <person name="Sacerdot C."/>
            <person name="Uzunov Z."/>
            <person name="Thierry A."/>
            <person name="Weiss S."/>
            <person name="Bleykasten C."/>
            <person name="De Montigny J."/>
            <person name="Jacques N."/>
            <person name="Jung P."/>
            <person name="Lemaire M."/>
            <person name="Mallet S."/>
            <person name="Morel G."/>
            <person name="Richard G.F."/>
            <person name="Sarkar A."/>
            <person name="Savel G."/>
            <person name="Schacherer J."/>
            <person name="Seret M.L."/>
            <person name="Talla E."/>
            <person name="Samson G."/>
            <person name="Jubin C."/>
            <person name="Poulain J."/>
            <person name="Vacherie B."/>
            <person name="Barbe V."/>
            <person name="Pelletier E."/>
            <person name="Sherman D.J."/>
            <person name="Westhof E."/>
            <person name="Weissenbach J."/>
            <person name="Baret P.V."/>
            <person name="Wincker P."/>
            <person name="Gaillardin C."/>
            <person name="Dujon B."/>
            <person name="Souciet J.L."/>
        </authorList>
    </citation>
    <scope>NUCLEOTIDE SEQUENCE [LARGE SCALE GENOMIC DNA]</scope>
    <source>
        <strain evidence="3">CBS 270.75 / DBVPG 7215 / KCTC 17166 / NRRL Y-17582</strain>
    </source>
</reference>
<protein>
    <submittedName>
        <fullName evidence="2">Uncharacterized protein</fullName>
    </submittedName>
</protein>
<evidence type="ECO:0000256" key="1">
    <source>
        <dbReference type="SAM" id="MobiDB-lite"/>
    </source>
</evidence>
<dbReference type="OMA" id="NFEKTGI"/>
<name>G8JXB4_ERECY</name>
<dbReference type="RefSeq" id="XP_003648305.1">
    <property type="nucleotide sequence ID" value="XM_003648257.1"/>
</dbReference>
<dbReference type="EMBL" id="CP002504">
    <property type="protein sequence ID" value="AET41488.1"/>
    <property type="molecule type" value="Genomic_DNA"/>
</dbReference>
<evidence type="ECO:0000313" key="3">
    <source>
        <dbReference type="Proteomes" id="UP000006790"/>
    </source>
</evidence>
<dbReference type="KEGG" id="erc:Ecym_8203"/>
<dbReference type="Proteomes" id="UP000006790">
    <property type="component" value="Chromosome 8"/>
</dbReference>
<feature type="region of interest" description="Disordered" evidence="1">
    <location>
        <begin position="193"/>
        <end position="254"/>
    </location>
</feature>
<gene>
    <name evidence="2" type="ordered locus">Ecym_8203</name>
</gene>
<dbReference type="GeneID" id="11472716"/>
<feature type="compositionally biased region" description="Basic and acidic residues" evidence="1">
    <location>
        <begin position="236"/>
        <end position="247"/>
    </location>
</feature>
<dbReference type="OrthoDB" id="4057320at2759"/>
<organism evidence="2 3">
    <name type="scientific">Eremothecium cymbalariae (strain CBS 270.75 / DBVPG 7215 / KCTC 17166 / NRRL Y-17582)</name>
    <name type="common">Yeast</name>
    <dbReference type="NCBI Taxonomy" id="931890"/>
    <lineage>
        <taxon>Eukaryota</taxon>
        <taxon>Fungi</taxon>
        <taxon>Dikarya</taxon>
        <taxon>Ascomycota</taxon>
        <taxon>Saccharomycotina</taxon>
        <taxon>Saccharomycetes</taxon>
        <taxon>Saccharomycetales</taxon>
        <taxon>Saccharomycetaceae</taxon>
        <taxon>Eremothecium</taxon>
    </lineage>
</organism>
<proteinExistence type="predicted"/>
<dbReference type="InParanoid" id="G8JXB4"/>
<evidence type="ECO:0000313" key="2">
    <source>
        <dbReference type="EMBL" id="AET41488.1"/>
    </source>
</evidence>
<dbReference type="AlphaFoldDB" id="G8JXB4"/>
<keyword evidence="3" id="KW-1185">Reference proteome</keyword>
<dbReference type="HOGENOM" id="CLU_1094282_0_0_1"/>